<dbReference type="KEGG" id="mcn:Mcup_0354"/>
<dbReference type="InterPro" id="IPR023214">
    <property type="entry name" value="HAD_sf"/>
</dbReference>
<dbReference type="HOGENOM" id="CLU_1648366_0_0_2"/>
<dbReference type="RefSeq" id="WP_013736960.1">
    <property type="nucleotide sequence ID" value="NC_015435.1"/>
</dbReference>
<protein>
    <submittedName>
        <fullName evidence="1">Magnesium-dependent phosphatase-1</fullName>
    </submittedName>
</protein>
<name>F4FZN3_METCR</name>
<dbReference type="EMBL" id="CP002656">
    <property type="protein sequence ID" value="AEB94462.1"/>
    <property type="molecule type" value="Genomic_DNA"/>
</dbReference>
<evidence type="ECO:0000313" key="2">
    <source>
        <dbReference type="Proteomes" id="UP000007812"/>
    </source>
</evidence>
<dbReference type="OrthoDB" id="27736at2157"/>
<sequence length="159" mass="18721">MIKLVIFDADKTVWDHYNISEFEAPLKLVDENVLQDSLGRTLKLFPNVRKTLEKLKERGVKIGMATWNFPEKTKAVLETLGLDKYFDVVISRDFPFKFIMISEIIKRLREQGMSVKPEEILFVDDRRAHFGNVWLYLGNINCLEMWKDVNDHMELISKL</sequence>
<dbReference type="PATRIC" id="fig|1006006.8.peg.355"/>
<dbReference type="eggNOG" id="arCOG04046">
    <property type="taxonomic scope" value="Archaea"/>
</dbReference>
<dbReference type="PANTHER" id="PTHR17901:SF14">
    <property type="entry name" value="MAGNESIUM-DEPENDENT PHOSPHATASE 1"/>
    <property type="match status" value="1"/>
</dbReference>
<dbReference type="Pfam" id="PF00702">
    <property type="entry name" value="Hydrolase"/>
    <property type="match status" value="1"/>
</dbReference>
<reference evidence="1 2" key="1">
    <citation type="journal article" date="2011" name="J. Bacteriol.">
        <title>Complete genome sequence of Metallosphaera cuprina, a metal sulfide-oxidizing archaeon from a hot spring.</title>
        <authorList>
            <person name="Liu L.J."/>
            <person name="You X.Y."/>
            <person name="Zheng H."/>
            <person name="Wang S."/>
            <person name="Jiang C.Y."/>
            <person name="Liu S.J."/>
        </authorList>
    </citation>
    <scope>NUCLEOTIDE SEQUENCE [LARGE SCALE GENOMIC DNA]</scope>
    <source>
        <strain evidence="1 2">Ar-4</strain>
    </source>
</reference>
<dbReference type="PANTHER" id="PTHR17901">
    <property type="entry name" value="MAGNESIUM-DEPENDENT PHOSPHATASE 1 MDP1"/>
    <property type="match status" value="1"/>
</dbReference>
<dbReference type="InterPro" id="IPR010036">
    <property type="entry name" value="MDP_1_eu_arc"/>
</dbReference>
<keyword evidence="2" id="KW-1185">Reference proteome</keyword>
<evidence type="ECO:0000313" key="1">
    <source>
        <dbReference type="EMBL" id="AEB94462.1"/>
    </source>
</evidence>
<dbReference type="InterPro" id="IPR010033">
    <property type="entry name" value="HAD_SF_ppase_IIIC"/>
</dbReference>
<accession>F4FZN3</accession>
<dbReference type="Proteomes" id="UP000007812">
    <property type="component" value="Chromosome"/>
</dbReference>
<dbReference type="GO" id="GO:0016791">
    <property type="term" value="F:phosphatase activity"/>
    <property type="evidence" value="ECO:0007669"/>
    <property type="project" value="InterPro"/>
</dbReference>
<gene>
    <name evidence="1" type="ordered locus">Mcup_0354</name>
</gene>
<dbReference type="NCBIfam" id="TIGR01681">
    <property type="entry name" value="HAD-SF-IIIC"/>
    <property type="match status" value="1"/>
</dbReference>
<dbReference type="AlphaFoldDB" id="F4FZN3"/>
<dbReference type="STRING" id="1006006.Mcup_0354"/>
<dbReference type="NCBIfam" id="TIGR01685">
    <property type="entry name" value="MDP-1"/>
    <property type="match status" value="1"/>
</dbReference>
<organism evidence="1 2">
    <name type="scientific">Metallosphaera cuprina (strain Ar-4)</name>
    <dbReference type="NCBI Taxonomy" id="1006006"/>
    <lineage>
        <taxon>Archaea</taxon>
        <taxon>Thermoproteota</taxon>
        <taxon>Thermoprotei</taxon>
        <taxon>Sulfolobales</taxon>
        <taxon>Sulfolobaceae</taxon>
        <taxon>Metallosphaera</taxon>
    </lineage>
</organism>
<dbReference type="SUPFAM" id="SSF56784">
    <property type="entry name" value="HAD-like"/>
    <property type="match status" value="1"/>
</dbReference>
<dbReference type="InterPro" id="IPR036412">
    <property type="entry name" value="HAD-like_sf"/>
</dbReference>
<dbReference type="GeneID" id="10492548"/>
<proteinExistence type="predicted"/>
<dbReference type="Gene3D" id="3.40.50.1000">
    <property type="entry name" value="HAD superfamily/HAD-like"/>
    <property type="match status" value="1"/>
</dbReference>